<proteinExistence type="inferred from homology"/>
<dbReference type="GO" id="GO:0016757">
    <property type="term" value="F:glycosyltransferase activity"/>
    <property type="evidence" value="ECO:0007669"/>
    <property type="project" value="UniProtKB-KW"/>
</dbReference>
<evidence type="ECO:0000259" key="4">
    <source>
        <dbReference type="Pfam" id="PF26168"/>
    </source>
</evidence>
<organism evidence="5 6">
    <name type="scientific">Eruca vesicaria subsp. sativa</name>
    <name type="common">Garden rocket</name>
    <name type="synonym">Eruca sativa</name>
    <dbReference type="NCBI Taxonomy" id="29727"/>
    <lineage>
        <taxon>Eukaryota</taxon>
        <taxon>Viridiplantae</taxon>
        <taxon>Streptophyta</taxon>
        <taxon>Embryophyta</taxon>
        <taxon>Tracheophyta</taxon>
        <taxon>Spermatophyta</taxon>
        <taxon>Magnoliopsida</taxon>
        <taxon>eudicotyledons</taxon>
        <taxon>Gunneridae</taxon>
        <taxon>Pentapetalae</taxon>
        <taxon>rosids</taxon>
        <taxon>malvids</taxon>
        <taxon>Brassicales</taxon>
        <taxon>Brassicaceae</taxon>
        <taxon>Brassiceae</taxon>
        <taxon>Eruca</taxon>
    </lineage>
</organism>
<keyword evidence="2" id="KW-0328">Glycosyltransferase</keyword>
<sequence>MGRPHVMVIPYPAQGHVLPLMSFSRYLASQGIQVTFVNTEFNHNRIITSLSKPSQDDHVVDGIKLVSIPDGLDEERNVPGKLSGSVLHFLPTKVEELIKTMISETSSGCGGAVISCVVADQSLGWAMEVAAKFGIRRAAFCPAAAASMVLGFSIQKLVDDGLIDYDGTPKVNKAIQLSPGMPEMETDKFVWVCLKNKDSQRNIFNLMLQNNKSIESVDWLLCNSVFELETAAFEMSPKIVPIGPIGLAHHSLEEGAKSLGSFLPEDRDCLDWLDQQIPGSVIYVAFGSFEFMGKAQLDELAAGLELTKRPVLWVTSYGHQPPIRFESDQVIVVRWAPQREVLSHRAIGCFVSHCGWNSTLEGVQNGIPFLCIPYFADQFINKAYICDVWKIGLGFEQDEGGVISRLEVKTKIDEIMRDNGEFKKRAIKIREIVMKNVVKDGISYENLNKFVNWIKSEVN</sequence>
<comment type="caution">
    <text evidence="5">The sequence shown here is derived from an EMBL/GenBank/DDBJ whole genome shotgun (WGS) entry which is preliminary data.</text>
</comment>
<name>A0ABC8KER6_ERUVS</name>
<feature type="domain" description="Glycosyltransferase N-terminal" evidence="4">
    <location>
        <begin position="6"/>
        <end position="45"/>
    </location>
</feature>
<dbReference type="AlphaFoldDB" id="A0ABC8KER6"/>
<keyword evidence="3" id="KW-0808">Transferase</keyword>
<evidence type="ECO:0000256" key="1">
    <source>
        <dbReference type="ARBA" id="ARBA00009995"/>
    </source>
</evidence>
<dbReference type="EMBL" id="CAKOAT010207377">
    <property type="protein sequence ID" value="CAH8355385.1"/>
    <property type="molecule type" value="Genomic_DNA"/>
</dbReference>
<dbReference type="CDD" id="cd03784">
    <property type="entry name" value="GT1_Gtf-like"/>
    <property type="match status" value="1"/>
</dbReference>
<dbReference type="InterPro" id="IPR058980">
    <property type="entry name" value="Glyco_transf_N"/>
</dbReference>
<dbReference type="Pfam" id="PF26168">
    <property type="entry name" value="Glyco_transf_N"/>
    <property type="match status" value="1"/>
</dbReference>
<comment type="similarity">
    <text evidence="1">Belongs to the UDP-glycosyltransferase family.</text>
</comment>
<dbReference type="SUPFAM" id="SSF53756">
    <property type="entry name" value="UDP-Glycosyltransferase/glycogen phosphorylase"/>
    <property type="match status" value="1"/>
</dbReference>
<accession>A0ABC8KER6</accession>
<evidence type="ECO:0000256" key="3">
    <source>
        <dbReference type="ARBA" id="ARBA00022679"/>
    </source>
</evidence>
<protein>
    <recommendedName>
        <fullName evidence="4">Glycosyltransferase N-terminal domain-containing protein</fullName>
    </recommendedName>
</protein>
<dbReference type="PANTHER" id="PTHR11926">
    <property type="entry name" value="GLUCOSYL/GLUCURONOSYL TRANSFERASES"/>
    <property type="match status" value="1"/>
</dbReference>
<dbReference type="FunFam" id="3.40.50.2000:FF:000060">
    <property type="entry name" value="Glycosyltransferase"/>
    <property type="match status" value="1"/>
</dbReference>
<evidence type="ECO:0000313" key="5">
    <source>
        <dbReference type="EMBL" id="CAH8355385.1"/>
    </source>
</evidence>
<dbReference type="Gene3D" id="3.40.50.2000">
    <property type="entry name" value="Glycogen Phosphorylase B"/>
    <property type="match status" value="2"/>
</dbReference>
<keyword evidence="6" id="KW-1185">Reference proteome</keyword>
<dbReference type="Proteomes" id="UP001642260">
    <property type="component" value="Unassembled WGS sequence"/>
</dbReference>
<evidence type="ECO:0000313" key="6">
    <source>
        <dbReference type="Proteomes" id="UP001642260"/>
    </source>
</evidence>
<gene>
    <name evidence="5" type="ORF">ERUC_LOCUS21140</name>
</gene>
<evidence type="ECO:0000256" key="2">
    <source>
        <dbReference type="ARBA" id="ARBA00022676"/>
    </source>
</evidence>
<dbReference type="PANTHER" id="PTHR11926:SF1555">
    <property type="entry name" value="UDP-GLYCOSYLTRANSFERASE 83A1-LIKE"/>
    <property type="match status" value="1"/>
</dbReference>
<dbReference type="Pfam" id="PF00201">
    <property type="entry name" value="UDPGT"/>
    <property type="match status" value="1"/>
</dbReference>
<dbReference type="FunFam" id="3.40.50.2000:FF:000108">
    <property type="entry name" value="UDP-glycosyltransferase 83A1"/>
    <property type="match status" value="1"/>
</dbReference>
<dbReference type="InterPro" id="IPR002213">
    <property type="entry name" value="UDP_glucos_trans"/>
</dbReference>
<reference evidence="5 6" key="1">
    <citation type="submission" date="2022-03" db="EMBL/GenBank/DDBJ databases">
        <authorList>
            <person name="Macdonald S."/>
            <person name="Ahmed S."/>
            <person name="Newling K."/>
        </authorList>
    </citation>
    <scope>NUCLEOTIDE SEQUENCE [LARGE SCALE GENOMIC DNA]</scope>
</reference>